<accession>A0AAN6LRM1</accession>
<dbReference type="InterPro" id="IPR006196">
    <property type="entry name" value="RNA-binding_domain_S1_IF1"/>
</dbReference>
<name>A0AAN6LRM1_9PLEO</name>
<dbReference type="SUPFAM" id="SSF50249">
    <property type="entry name" value="Nucleic acid-binding proteins"/>
    <property type="match status" value="1"/>
</dbReference>
<keyword evidence="6" id="KW-1185">Reference proteome</keyword>
<gene>
    <name evidence="5" type="ORF">GRF29_154g629586</name>
</gene>
<evidence type="ECO:0000259" key="4">
    <source>
        <dbReference type="Pfam" id="PF01176"/>
    </source>
</evidence>
<dbReference type="GO" id="GO:0003723">
    <property type="term" value="F:RNA binding"/>
    <property type="evidence" value="ECO:0007669"/>
    <property type="project" value="UniProtKB-KW"/>
</dbReference>
<dbReference type="GO" id="GO:0003743">
    <property type="term" value="F:translation initiation factor activity"/>
    <property type="evidence" value="ECO:0007669"/>
    <property type="project" value="InterPro"/>
</dbReference>
<dbReference type="Gene3D" id="2.40.50.140">
    <property type="entry name" value="Nucleic acid-binding proteins"/>
    <property type="match status" value="1"/>
</dbReference>
<dbReference type="PANTHER" id="PTHR21641:SF0">
    <property type="entry name" value="RNA-BINDING PROTEIN EIF1AD-RELATED"/>
    <property type="match status" value="1"/>
</dbReference>
<comment type="similarity">
    <text evidence="1">Belongs to the EIF1AD family.</text>
</comment>
<reference evidence="5 6" key="1">
    <citation type="submission" date="2021-02" db="EMBL/GenBank/DDBJ databases">
        <title>Genome assembly of Pseudopithomyces chartarum.</title>
        <authorList>
            <person name="Jauregui R."/>
            <person name="Singh J."/>
            <person name="Voisey C."/>
        </authorList>
    </citation>
    <scope>NUCLEOTIDE SEQUENCE [LARGE SCALE GENOMIC DNA]</scope>
    <source>
        <strain evidence="5 6">AGR01</strain>
    </source>
</reference>
<keyword evidence="2" id="KW-0694">RNA-binding</keyword>
<evidence type="ECO:0000256" key="2">
    <source>
        <dbReference type="ARBA" id="ARBA00022884"/>
    </source>
</evidence>
<protein>
    <recommendedName>
        <fullName evidence="4">S1-like domain-containing protein</fullName>
    </recommendedName>
</protein>
<dbReference type="InterPro" id="IPR012340">
    <property type="entry name" value="NA-bd_OB-fold"/>
</dbReference>
<organism evidence="5 6">
    <name type="scientific">Pseudopithomyces chartarum</name>
    <dbReference type="NCBI Taxonomy" id="1892770"/>
    <lineage>
        <taxon>Eukaryota</taxon>
        <taxon>Fungi</taxon>
        <taxon>Dikarya</taxon>
        <taxon>Ascomycota</taxon>
        <taxon>Pezizomycotina</taxon>
        <taxon>Dothideomycetes</taxon>
        <taxon>Pleosporomycetidae</taxon>
        <taxon>Pleosporales</taxon>
        <taxon>Massarineae</taxon>
        <taxon>Didymosphaeriaceae</taxon>
        <taxon>Pseudopithomyces</taxon>
    </lineage>
</organism>
<dbReference type="AlphaFoldDB" id="A0AAN6LRM1"/>
<feature type="domain" description="S1-like" evidence="4">
    <location>
        <begin position="26"/>
        <end position="91"/>
    </location>
</feature>
<evidence type="ECO:0000313" key="6">
    <source>
        <dbReference type="Proteomes" id="UP001280581"/>
    </source>
</evidence>
<dbReference type="InterPro" id="IPR039294">
    <property type="entry name" value="EIF1AD"/>
</dbReference>
<evidence type="ECO:0000256" key="1">
    <source>
        <dbReference type="ARBA" id="ARBA00007340"/>
    </source>
</evidence>
<dbReference type="InterPro" id="IPR001253">
    <property type="entry name" value="TIF_eIF-1A"/>
</dbReference>
<dbReference type="SMART" id="SM00652">
    <property type="entry name" value="eIF1a"/>
    <property type="match status" value="1"/>
</dbReference>
<dbReference type="Pfam" id="PF01176">
    <property type="entry name" value="eIF-1a"/>
    <property type="match status" value="1"/>
</dbReference>
<dbReference type="EMBL" id="WVTA01000013">
    <property type="protein sequence ID" value="KAK3202767.1"/>
    <property type="molecule type" value="Genomic_DNA"/>
</dbReference>
<sequence length="137" mass="15499">MPRPKRQLHATVEDTLTPPDALSETQVIARITKAAGNNLYNAALPTTKVVLVELEPKFRSTIWIKRGSFVVVDTKALADRDNKLHGEIVNVVRDEKAWRKMGYWPKEFVKRSSYDEDSEDEASTVGKMPPSDSEDEE</sequence>
<dbReference type="GO" id="GO:0005634">
    <property type="term" value="C:nucleus"/>
    <property type="evidence" value="ECO:0007669"/>
    <property type="project" value="TreeGrafter"/>
</dbReference>
<dbReference type="PANTHER" id="PTHR21641">
    <property type="entry name" value="TRANSLATION INITIATION FACTOR-RELATED"/>
    <property type="match status" value="1"/>
</dbReference>
<proteinExistence type="inferred from homology"/>
<feature type="region of interest" description="Disordered" evidence="3">
    <location>
        <begin position="112"/>
        <end position="137"/>
    </location>
</feature>
<evidence type="ECO:0000313" key="5">
    <source>
        <dbReference type="EMBL" id="KAK3202767.1"/>
    </source>
</evidence>
<dbReference type="Proteomes" id="UP001280581">
    <property type="component" value="Unassembled WGS sequence"/>
</dbReference>
<evidence type="ECO:0000256" key="3">
    <source>
        <dbReference type="SAM" id="MobiDB-lite"/>
    </source>
</evidence>
<comment type="caution">
    <text evidence="5">The sequence shown here is derived from an EMBL/GenBank/DDBJ whole genome shotgun (WGS) entry which is preliminary data.</text>
</comment>